<evidence type="ECO:0008006" key="4">
    <source>
        <dbReference type="Google" id="ProtNLM"/>
    </source>
</evidence>
<gene>
    <name evidence="2" type="ORF">ODALV1_LOCUS10535</name>
</gene>
<dbReference type="InterPro" id="IPR011989">
    <property type="entry name" value="ARM-like"/>
</dbReference>
<dbReference type="SUPFAM" id="SSF48371">
    <property type="entry name" value="ARM repeat"/>
    <property type="match status" value="1"/>
</dbReference>
<dbReference type="PANTHER" id="PTHR21567:SF87">
    <property type="entry name" value="CRESCERIN-LIKE PROTEIN CHE-12"/>
    <property type="match status" value="1"/>
</dbReference>
<accession>A0ABP1QGT7</accession>
<protein>
    <recommendedName>
        <fullName evidence="4">TOG domain-containing protein</fullName>
    </recommendedName>
</protein>
<feature type="compositionally biased region" description="Basic and acidic residues" evidence="1">
    <location>
        <begin position="372"/>
        <end position="381"/>
    </location>
</feature>
<dbReference type="Gene3D" id="1.25.10.10">
    <property type="entry name" value="Leucine-rich Repeat Variant"/>
    <property type="match status" value="1"/>
</dbReference>
<dbReference type="InterPro" id="IPR016024">
    <property type="entry name" value="ARM-type_fold"/>
</dbReference>
<evidence type="ECO:0000256" key="1">
    <source>
        <dbReference type="SAM" id="MobiDB-lite"/>
    </source>
</evidence>
<comment type="caution">
    <text evidence="2">The sequence shown here is derived from an EMBL/GenBank/DDBJ whole genome shotgun (WGS) entry which is preliminary data.</text>
</comment>
<dbReference type="Proteomes" id="UP001642540">
    <property type="component" value="Unassembled WGS sequence"/>
</dbReference>
<sequence>MSKPPNGVSFEEFRNKSWHDVYNMQGEDDPYRNNYSRNIPVKRINNEINFNGFNNINNNNSSNGLTRLPPPMEPREYLMPNHNLGTGDFAVIPNWWNAKILGEAQMSLQSQCESQSMPMERRHNLPLNANYIMPSSIVPVTLARPVTFLPPPTAYRDDVREPRQFYHCTNDISNGYAESMENNSEIIEIKRPGTVTMSHKESECGLACGMSTLGLQGDYRTTNSTTKPGEDKLSDKITGRMRTGLFDLPEVYSPPPLRPPTQRHKLTLPSPRAQQLDCIMPSFVENTTSSPLPSSTLATQSGSKPRQAYSEPIMKTADRKDSGYGSASGPETNCGSRNIKTPFSTMPSLNSKLKSQAGQCSSHNSTFSAGRQECKNEKRDPYPAPGRRACGLMQERRSDPRLNDEVGAGDAIVASKLTNHNCLSPRARAAIQQVQACTVTSGMADSVLADCLTNLKSHQWEENYDAFSQIYSVTEIHPSRVRNVLNKIIWTGLPHLNNPRTKLARMACICFKRLFQTQKRSMEVEGEKVFYRLLDLCGAMSNSFIQHECKDALIAAVENIDPLKSVSFLELHGAKHKNPHVREFAAYLLNSIMDELPTSRLMNKEFSARIIPMIVGFLKEGLLQTRLTAKLALEKIYDHSTFESKLRRFVSPENVRHISDTLREFRVRN</sequence>
<feature type="compositionally biased region" description="Polar residues" evidence="1">
    <location>
        <begin position="329"/>
        <end position="369"/>
    </location>
</feature>
<evidence type="ECO:0000313" key="2">
    <source>
        <dbReference type="EMBL" id="CAL8100417.1"/>
    </source>
</evidence>
<keyword evidence="3" id="KW-1185">Reference proteome</keyword>
<organism evidence="2 3">
    <name type="scientific">Orchesella dallaii</name>
    <dbReference type="NCBI Taxonomy" id="48710"/>
    <lineage>
        <taxon>Eukaryota</taxon>
        <taxon>Metazoa</taxon>
        <taxon>Ecdysozoa</taxon>
        <taxon>Arthropoda</taxon>
        <taxon>Hexapoda</taxon>
        <taxon>Collembola</taxon>
        <taxon>Entomobryomorpha</taxon>
        <taxon>Entomobryoidea</taxon>
        <taxon>Orchesellidae</taxon>
        <taxon>Orchesellinae</taxon>
        <taxon>Orchesella</taxon>
    </lineage>
</organism>
<feature type="compositionally biased region" description="Low complexity" evidence="1">
    <location>
        <begin position="287"/>
        <end position="299"/>
    </location>
</feature>
<reference evidence="2 3" key="1">
    <citation type="submission" date="2024-08" db="EMBL/GenBank/DDBJ databases">
        <authorList>
            <person name="Cucini C."/>
            <person name="Frati F."/>
        </authorList>
    </citation>
    <scope>NUCLEOTIDE SEQUENCE [LARGE SCALE GENOMIC DNA]</scope>
</reference>
<dbReference type="PANTHER" id="PTHR21567">
    <property type="entry name" value="CLASP"/>
    <property type="match status" value="1"/>
</dbReference>
<evidence type="ECO:0000313" key="3">
    <source>
        <dbReference type="Proteomes" id="UP001642540"/>
    </source>
</evidence>
<name>A0ABP1QGT7_9HEXA</name>
<feature type="region of interest" description="Disordered" evidence="1">
    <location>
        <begin position="285"/>
        <end position="388"/>
    </location>
</feature>
<proteinExistence type="predicted"/>
<dbReference type="EMBL" id="CAXLJM020000032">
    <property type="protein sequence ID" value="CAL8100417.1"/>
    <property type="molecule type" value="Genomic_DNA"/>
</dbReference>